<dbReference type="Proteomes" id="UP001498421">
    <property type="component" value="Unassembled WGS sequence"/>
</dbReference>
<reference evidence="2 3" key="1">
    <citation type="journal article" date="2025" name="Microbiol. Resour. Announc.">
        <title>Draft genome sequences for Neonectria magnoliae and Neonectria punicea, canker pathogens of Liriodendron tulipifera and Acer saccharum in West Virginia.</title>
        <authorList>
            <person name="Petronek H.M."/>
            <person name="Kasson M.T."/>
            <person name="Metheny A.M."/>
            <person name="Stauder C.M."/>
            <person name="Lovett B."/>
            <person name="Lynch S.C."/>
            <person name="Garnas J.R."/>
            <person name="Kasson L.R."/>
            <person name="Stajich J.E."/>
        </authorList>
    </citation>
    <scope>NUCLEOTIDE SEQUENCE [LARGE SCALE GENOMIC DNA]</scope>
    <source>
        <strain evidence="2 3">NRRL 64651</strain>
    </source>
</reference>
<gene>
    <name evidence="2" type="ORF">QQZ08_009238</name>
</gene>
<accession>A0ABR1HPG4</accession>
<feature type="signal peptide" evidence="1">
    <location>
        <begin position="1"/>
        <end position="21"/>
    </location>
</feature>
<comment type="caution">
    <text evidence="2">The sequence shown here is derived from an EMBL/GenBank/DDBJ whole genome shotgun (WGS) entry which is preliminary data.</text>
</comment>
<evidence type="ECO:0000313" key="2">
    <source>
        <dbReference type="EMBL" id="KAK7423071.1"/>
    </source>
</evidence>
<keyword evidence="1" id="KW-0732">Signal</keyword>
<sequence length="92" mass="10411">MRFTVLFSLGLGLLAVDSAVAGPGRPGVTGRQYNHMAEEDKGLTFYSFVVFHSSRVHLGRRSDNLGYNRRVVFHHYIGRIARIFHRGTNIVH</sequence>
<dbReference type="EMBL" id="JAZAVK010000102">
    <property type="protein sequence ID" value="KAK7423071.1"/>
    <property type="molecule type" value="Genomic_DNA"/>
</dbReference>
<organism evidence="2 3">
    <name type="scientific">Neonectria magnoliae</name>
    <dbReference type="NCBI Taxonomy" id="2732573"/>
    <lineage>
        <taxon>Eukaryota</taxon>
        <taxon>Fungi</taxon>
        <taxon>Dikarya</taxon>
        <taxon>Ascomycota</taxon>
        <taxon>Pezizomycotina</taxon>
        <taxon>Sordariomycetes</taxon>
        <taxon>Hypocreomycetidae</taxon>
        <taxon>Hypocreales</taxon>
        <taxon>Nectriaceae</taxon>
        <taxon>Neonectria</taxon>
    </lineage>
</organism>
<protein>
    <submittedName>
        <fullName evidence="2">Uncharacterized protein</fullName>
    </submittedName>
</protein>
<keyword evidence="3" id="KW-1185">Reference proteome</keyword>
<evidence type="ECO:0000313" key="3">
    <source>
        <dbReference type="Proteomes" id="UP001498421"/>
    </source>
</evidence>
<feature type="chain" id="PRO_5046144466" evidence="1">
    <location>
        <begin position="22"/>
        <end position="92"/>
    </location>
</feature>
<proteinExistence type="predicted"/>
<evidence type="ECO:0000256" key="1">
    <source>
        <dbReference type="SAM" id="SignalP"/>
    </source>
</evidence>
<name>A0ABR1HPG4_9HYPO</name>